<dbReference type="Gene3D" id="3.90.1170.30">
    <property type="entry name" value="Pyrimidine nucleoside phosphorylase-like, C-terminal domain"/>
    <property type="match status" value="1"/>
</dbReference>
<dbReference type="RefSeq" id="WP_094023132.1">
    <property type="nucleotide sequence ID" value="NZ_FXYF01000017.1"/>
</dbReference>
<accession>A0A238L3U2</accession>
<dbReference type="EMBL" id="FXYF01000017">
    <property type="protein sequence ID" value="SMX49689.1"/>
    <property type="molecule type" value="Genomic_DNA"/>
</dbReference>
<name>A0A238L3U2_9RHOB</name>
<dbReference type="SMART" id="SM00941">
    <property type="entry name" value="PYNP_C"/>
    <property type="match status" value="1"/>
</dbReference>
<dbReference type="AlphaFoldDB" id="A0A238L3U2"/>
<dbReference type="Gene3D" id="1.20.970.50">
    <property type="match status" value="1"/>
</dbReference>
<dbReference type="GO" id="GO:0005829">
    <property type="term" value="C:cytosol"/>
    <property type="evidence" value="ECO:0007669"/>
    <property type="project" value="TreeGrafter"/>
</dbReference>
<organism evidence="6 7">
    <name type="scientific">Maliponia aquimaris</name>
    <dbReference type="NCBI Taxonomy" id="1673631"/>
    <lineage>
        <taxon>Bacteria</taxon>
        <taxon>Pseudomonadati</taxon>
        <taxon>Pseudomonadota</taxon>
        <taxon>Alphaproteobacteria</taxon>
        <taxon>Rhodobacterales</taxon>
        <taxon>Paracoccaceae</taxon>
        <taxon>Maliponia</taxon>
    </lineage>
</organism>
<evidence type="ECO:0000259" key="5">
    <source>
        <dbReference type="SMART" id="SM00941"/>
    </source>
</evidence>
<dbReference type="OrthoDB" id="341217at2"/>
<dbReference type="NCBIfam" id="TIGR02645">
    <property type="entry name" value="ARCH_P_rylase"/>
    <property type="match status" value="1"/>
</dbReference>
<gene>
    <name evidence="6" type="primary">pdp</name>
    <name evidence="6" type="ORF">MAA8898_04388</name>
</gene>
<evidence type="ECO:0000313" key="7">
    <source>
        <dbReference type="Proteomes" id="UP000207598"/>
    </source>
</evidence>
<dbReference type="InterPro" id="IPR000312">
    <property type="entry name" value="Glycosyl_Trfase_fam3"/>
</dbReference>
<dbReference type="InterPro" id="IPR028579">
    <property type="entry name" value="Thym_Pase_Put"/>
</dbReference>
<proteinExistence type="inferred from homology"/>
<evidence type="ECO:0000313" key="6">
    <source>
        <dbReference type="EMBL" id="SMX49689.1"/>
    </source>
</evidence>
<evidence type="ECO:0000256" key="1">
    <source>
        <dbReference type="ARBA" id="ARBA00022676"/>
    </source>
</evidence>
<comment type="catalytic activity">
    <reaction evidence="3 4">
        <text>thymidine + phosphate = 2-deoxy-alpha-D-ribose 1-phosphate + thymine</text>
        <dbReference type="Rhea" id="RHEA:16037"/>
        <dbReference type="ChEBI" id="CHEBI:17748"/>
        <dbReference type="ChEBI" id="CHEBI:17821"/>
        <dbReference type="ChEBI" id="CHEBI:43474"/>
        <dbReference type="ChEBI" id="CHEBI:57259"/>
        <dbReference type="EC" id="2.4.2.4"/>
    </reaction>
</comment>
<dbReference type="SUPFAM" id="SSF52418">
    <property type="entry name" value="Nucleoside phosphorylase/phosphoribosyltransferase catalytic domain"/>
    <property type="match status" value="1"/>
</dbReference>
<dbReference type="PANTHER" id="PTHR10515:SF0">
    <property type="entry name" value="THYMIDINE PHOSPHORYLASE"/>
    <property type="match status" value="1"/>
</dbReference>
<dbReference type="NCBIfam" id="NF003338">
    <property type="entry name" value="PRK04350.1"/>
    <property type="match status" value="1"/>
</dbReference>
<dbReference type="GO" id="GO:0006213">
    <property type="term" value="P:pyrimidine nucleoside metabolic process"/>
    <property type="evidence" value="ECO:0007669"/>
    <property type="project" value="InterPro"/>
</dbReference>
<dbReference type="Pfam" id="PF00591">
    <property type="entry name" value="Glycos_transf_3"/>
    <property type="match status" value="1"/>
</dbReference>
<feature type="domain" description="Pyrimidine nucleoside phosphorylase C-terminal" evidence="5">
    <location>
        <begin position="429"/>
        <end position="494"/>
    </location>
</feature>
<dbReference type="Proteomes" id="UP000207598">
    <property type="component" value="Unassembled WGS sequence"/>
</dbReference>
<protein>
    <recommendedName>
        <fullName evidence="4">Putative thymidine phosphorylase</fullName>
        <ecNumber evidence="4">2.4.2.4</ecNumber>
    </recommendedName>
    <alternativeName>
        <fullName evidence="4">TdRPase</fullName>
    </alternativeName>
</protein>
<dbReference type="InterPro" id="IPR013466">
    <property type="entry name" value="Thymidine/AMP_Pase"/>
</dbReference>
<comment type="similarity">
    <text evidence="4">Belongs to the thymidine/pyrimidine-nucleoside phosphorylase family. Type 2 subfamily.</text>
</comment>
<dbReference type="SUPFAM" id="SSF47648">
    <property type="entry name" value="Nucleoside phosphorylase/phosphoribosyltransferase N-terminal domain"/>
    <property type="match status" value="1"/>
</dbReference>
<dbReference type="InterPro" id="IPR035902">
    <property type="entry name" value="Nuc_phospho_transferase"/>
</dbReference>
<dbReference type="HAMAP" id="MF_00703">
    <property type="entry name" value="Thymid_phosp_2"/>
    <property type="match status" value="1"/>
</dbReference>
<keyword evidence="1 4" id="KW-0328">Glycosyltransferase</keyword>
<dbReference type="InterPro" id="IPR000053">
    <property type="entry name" value="Thymidine/pyrmidine_PPase"/>
</dbReference>
<evidence type="ECO:0000256" key="3">
    <source>
        <dbReference type="ARBA" id="ARBA00048550"/>
    </source>
</evidence>
<dbReference type="Gene3D" id="3.40.1030.10">
    <property type="entry name" value="Nucleoside phosphorylase/phosphoribosyltransferase catalytic domain"/>
    <property type="match status" value="1"/>
</dbReference>
<dbReference type="InterPro" id="IPR013102">
    <property type="entry name" value="PYNP_C"/>
</dbReference>
<dbReference type="Pfam" id="PF02885">
    <property type="entry name" value="Glycos_trans_3N"/>
    <property type="match status" value="1"/>
</dbReference>
<dbReference type="InterPro" id="IPR017459">
    <property type="entry name" value="Glycosyl_Trfase_fam3_N_dom"/>
</dbReference>
<dbReference type="InterPro" id="IPR017872">
    <property type="entry name" value="Pyrmidine_PPase_CS"/>
</dbReference>
<dbReference type="InterPro" id="IPR036566">
    <property type="entry name" value="PYNP-like_C_sf"/>
</dbReference>
<dbReference type="EC" id="2.4.2.4" evidence="4"/>
<keyword evidence="2 4" id="KW-0808">Transferase</keyword>
<sequence length="502" mass="52387">MTRQKSTMRLQRAGIDTYRQPVVYMPADCHLCHAEGFSALARVRISLGGRTIVATLNVLTDADWLPPDTAGLSDAAWRALSADEGDVGTFAHPEPPASTSAIRAKAYGGRLNDDACKAIIEDTVAHRLSDLDLAAFVTACAGDNLDAAETIALTRAMIGVGERLDWGGGPVLDKHCVGGLPGNRTTPIVVAIVAAAGHRIPKTSSRAITSPAGTADTMEVMAPVALDITAMRRVVEAEGGCIVWGGGLDLSPADDILIRIERPLDFDSEGQMVASILSKKVAAGSTHVLIDMPVGPTAKVRSVAAAEALSRRLSIVAEDIGLHLAVHRSDGTAPIGRGLGPSLEARDVLAVLRRSSDAPADLRARALDIAGAVLGLTGGETSGRDRAEALLESGAAEAKFMAICDAQGGFSEPGTAPHLQVVSANRDGVVASFDNRRIARIAKLSGAPGRKTSGVRLHVRLGERVRRGAPLYEIHAETPGELGWALDYAEAGPAPIKLEDEA</sequence>
<dbReference type="PROSITE" id="PS00647">
    <property type="entry name" value="THYMID_PHOSPHORYLASE"/>
    <property type="match status" value="1"/>
</dbReference>
<evidence type="ECO:0000256" key="2">
    <source>
        <dbReference type="ARBA" id="ARBA00022679"/>
    </source>
</evidence>
<dbReference type="GO" id="GO:0004645">
    <property type="term" value="F:1,4-alpha-oligoglucan phosphorylase activity"/>
    <property type="evidence" value="ECO:0007669"/>
    <property type="project" value="InterPro"/>
</dbReference>
<dbReference type="SUPFAM" id="SSF54680">
    <property type="entry name" value="Pyrimidine nucleoside phosphorylase C-terminal domain"/>
    <property type="match status" value="1"/>
</dbReference>
<dbReference type="GO" id="GO:0006206">
    <property type="term" value="P:pyrimidine nucleobase metabolic process"/>
    <property type="evidence" value="ECO:0007669"/>
    <property type="project" value="InterPro"/>
</dbReference>
<reference evidence="6 7" key="1">
    <citation type="submission" date="2017-05" db="EMBL/GenBank/DDBJ databases">
        <authorList>
            <person name="Song R."/>
            <person name="Chenine A.L."/>
            <person name="Ruprecht R.M."/>
        </authorList>
    </citation>
    <scope>NUCLEOTIDE SEQUENCE [LARGE SCALE GENOMIC DNA]</scope>
    <source>
        <strain evidence="6 7">CECT 8898</strain>
    </source>
</reference>
<keyword evidence="7" id="KW-1185">Reference proteome</keyword>
<evidence type="ECO:0000256" key="4">
    <source>
        <dbReference type="HAMAP-Rule" id="MF_00703"/>
    </source>
</evidence>
<dbReference type="InterPro" id="IPR036320">
    <property type="entry name" value="Glycosyl_Trfase_fam3_N_dom_sf"/>
</dbReference>
<dbReference type="GO" id="GO:0009032">
    <property type="term" value="F:thymidine phosphorylase activity"/>
    <property type="evidence" value="ECO:0007669"/>
    <property type="project" value="UniProtKB-UniRule"/>
</dbReference>
<dbReference type="PANTHER" id="PTHR10515">
    <property type="entry name" value="THYMIDINE PHOSPHORYLASE"/>
    <property type="match status" value="1"/>
</dbReference>